<protein>
    <submittedName>
        <fullName evidence="3">Uncharacterized protein</fullName>
    </submittedName>
</protein>
<reference evidence="3 4" key="1">
    <citation type="submission" date="2014-04" db="EMBL/GenBank/DDBJ databases">
        <authorList>
            <consortium name="DOE Joint Genome Institute"/>
            <person name="Kuo A."/>
            <person name="Ruytinx J."/>
            <person name="Rineau F."/>
            <person name="Colpaert J."/>
            <person name="Kohler A."/>
            <person name="Nagy L.G."/>
            <person name="Floudas D."/>
            <person name="Copeland A."/>
            <person name="Barry K.W."/>
            <person name="Cichocki N."/>
            <person name="Veneault-Fourrey C."/>
            <person name="LaButti K."/>
            <person name="Lindquist E.A."/>
            <person name="Lipzen A."/>
            <person name="Lundell T."/>
            <person name="Morin E."/>
            <person name="Murat C."/>
            <person name="Sun H."/>
            <person name="Tunlid A."/>
            <person name="Henrissat B."/>
            <person name="Grigoriev I.V."/>
            <person name="Hibbett D.S."/>
            <person name="Martin F."/>
            <person name="Nordberg H.P."/>
            <person name="Cantor M.N."/>
            <person name="Hua S.X."/>
        </authorList>
    </citation>
    <scope>NUCLEOTIDE SEQUENCE [LARGE SCALE GENOMIC DNA]</scope>
    <source>
        <strain evidence="3 4">UH-Slu-Lm8-n1</strain>
    </source>
</reference>
<feature type="compositionally biased region" description="Basic and acidic residues" evidence="1">
    <location>
        <begin position="154"/>
        <end position="163"/>
    </location>
</feature>
<dbReference type="OrthoDB" id="2676041at2759"/>
<dbReference type="EMBL" id="KN835150">
    <property type="protein sequence ID" value="KIK47141.1"/>
    <property type="molecule type" value="Genomic_DNA"/>
</dbReference>
<gene>
    <name evidence="3" type="ORF">CY34DRAFT_799682</name>
</gene>
<dbReference type="AlphaFoldDB" id="A0A0D0AZL1"/>
<keyword evidence="2" id="KW-0472">Membrane</keyword>
<dbReference type="InParanoid" id="A0A0D0AZL1"/>
<feature type="compositionally biased region" description="Low complexity" evidence="1">
    <location>
        <begin position="164"/>
        <end position="175"/>
    </location>
</feature>
<feature type="transmembrane region" description="Helical" evidence="2">
    <location>
        <begin position="106"/>
        <end position="127"/>
    </location>
</feature>
<evidence type="ECO:0000256" key="2">
    <source>
        <dbReference type="SAM" id="Phobius"/>
    </source>
</evidence>
<evidence type="ECO:0000313" key="3">
    <source>
        <dbReference type="EMBL" id="KIK47141.1"/>
    </source>
</evidence>
<feature type="region of interest" description="Disordered" evidence="1">
    <location>
        <begin position="211"/>
        <end position="237"/>
    </location>
</feature>
<keyword evidence="2" id="KW-0812">Transmembrane</keyword>
<proteinExistence type="predicted"/>
<accession>A0A0D0AZL1</accession>
<dbReference type="HOGENOM" id="CLU_561506_0_0_1"/>
<feature type="region of interest" description="Disordered" evidence="1">
    <location>
        <begin position="133"/>
        <end position="175"/>
    </location>
</feature>
<sequence>MPPTTTATTFATGTGKRRTHYRIFGHAHRAPEGATNTTLAEYNSFFTHPTSTFLVQSASTPHAESTSTSAFSPGQLFTADQAPTGILAQQLPPTIPIPNERSGGNVIVAVAVAIVVMGSLVGVIVAGEIMKRRRRHRGTSEGSDKGGTDLAQAKGKEVFDEKSPGSSTSSFQNSPTSMESLAFSVKHTIHPVQTTTPSWFSRIIRKAQAGLRRKNVESPTGISHASRTPADRSAEFPQRTTWSDFSYTPESESLSYPRPLLHCILEECEDDCQSQSGSEIALTLGLAIQRSLDSIAMISSVHGTSKARSFSNLRKAVGAGSIAEEECGEDRGGAQDVAIPGSAPIGIRVSPSGLELVPMASLQTLDTRASADRESLREEIFELRRVQTRSMQMDKPILLSLGFKAAGNEEETDKDDEPSDTEIEHAFSDGTMITPSIANLLLPPGCDTSLRPDLRDLLGSQMTLATLASSYSAVDLDDFPLPPSIVLPRP</sequence>
<feature type="compositionally biased region" description="Polar residues" evidence="1">
    <location>
        <begin position="217"/>
        <end position="226"/>
    </location>
</feature>
<organism evidence="3 4">
    <name type="scientific">Suillus luteus UH-Slu-Lm8-n1</name>
    <dbReference type="NCBI Taxonomy" id="930992"/>
    <lineage>
        <taxon>Eukaryota</taxon>
        <taxon>Fungi</taxon>
        <taxon>Dikarya</taxon>
        <taxon>Basidiomycota</taxon>
        <taxon>Agaricomycotina</taxon>
        <taxon>Agaricomycetes</taxon>
        <taxon>Agaricomycetidae</taxon>
        <taxon>Boletales</taxon>
        <taxon>Suillineae</taxon>
        <taxon>Suillaceae</taxon>
        <taxon>Suillus</taxon>
    </lineage>
</organism>
<reference evidence="4" key="2">
    <citation type="submission" date="2015-01" db="EMBL/GenBank/DDBJ databases">
        <title>Evolutionary Origins and Diversification of the Mycorrhizal Mutualists.</title>
        <authorList>
            <consortium name="DOE Joint Genome Institute"/>
            <consortium name="Mycorrhizal Genomics Consortium"/>
            <person name="Kohler A."/>
            <person name="Kuo A."/>
            <person name="Nagy L.G."/>
            <person name="Floudas D."/>
            <person name="Copeland A."/>
            <person name="Barry K.W."/>
            <person name="Cichocki N."/>
            <person name="Veneault-Fourrey C."/>
            <person name="LaButti K."/>
            <person name="Lindquist E.A."/>
            <person name="Lipzen A."/>
            <person name="Lundell T."/>
            <person name="Morin E."/>
            <person name="Murat C."/>
            <person name="Riley R."/>
            <person name="Ohm R."/>
            <person name="Sun H."/>
            <person name="Tunlid A."/>
            <person name="Henrissat B."/>
            <person name="Grigoriev I.V."/>
            <person name="Hibbett D.S."/>
            <person name="Martin F."/>
        </authorList>
    </citation>
    <scope>NUCLEOTIDE SEQUENCE [LARGE SCALE GENOMIC DNA]</scope>
    <source>
        <strain evidence="4">UH-Slu-Lm8-n1</strain>
    </source>
</reference>
<evidence type="ECO:0000313" key="4">
    <source>
        <dbReference type="Proteomes" id="UP000054485"/>
    </source>
</evidence>
<name>A0A0D0AZL1_9AGAM</name>
<evidence type="ECO:0000256" key="1">
    <source>
        <dbReference type="SAM" id="MobiDB-lite"/>
    </source>
</evidence>
<keyword evidence="2" id="KW-1133">Transmembrane helix</keyword>
<feature type="compositionally biased region" description="Basic and acidic residues" evidence="1">
    <location>
        <begin position="138"/>
        <end position="147"/>
    </location>
</feature>
<dbReference type="Proteomes" id="UP000054485">
    <property type="component" value="Unassembled WGS sequence"/>
</dbReference>
<keyword evidence="4" id="KW-1185">Reference proteome</keyword>